<dbReference type="GO" id="GO:0005829">
    <property type="term" value="C:cytosol"/>
    <property type="evidence" value="ECO:0007669"/>
    <property type="project" value="TreeGrafter"/>
</dbReference>
<evidence type="ECO:0000256" key="1">
    <source>
        <dbReference type="ARBA" id="ARBA00005594"/>
    </source>
</evidence>
<dbReference type="InterPro" id="IPR001412">
    <property type="entry name" value="aa-tRNA-synth_I_CS"/>
</dbReference>
<evidence type="ECO:0000256" key="11">
    <source>
        <dbReference type="SAM" id="MobiDB-lite"/>
    </source>
</evidence>
<dbReference type="PRINTS" id="PR00985">
    <property type="entry name" value="TRNASYNTHLEU"/>
</dbReference>
<evidence type="ECO:0000313" key="17">
    <source>
        <dbReference type="Proteomes" id="UP000233837"/>
    </source>
</evidence>
<evidence type="ECO:0000256" key="7">
    <source>
        <dbReference type="ARBA" id="ARBA00023146"/>
    </source>
</evidence>
<dbReference type="GO" id="GO:0005739">
    <property type="term" value="C:mitochondrion"/>
    <property type="evidence" value="ECO:0007669"/>
    <property type="project" value="UniProtKB-ARBA"/>
</dbReference>
<dbReference type="FunFam" id="3.40.50.620:FF:000077">
    <property type="entry name" value="Leucine--tRNA ligase"/>
    <property type="match status" value="1"/>
</dbReference>
<dbReference type="InterPro" id="IPR009080">
    <property type="entry name" value="tRNAsynth_Ia_anticodon-bd"/>
</dbReference>
<evidence type="ECO:0000256" key="6">
    <source>
        <dbReference type="ARBA" id="ARBA00022917"/>
    </source>
</evidence>
<evidence type="ECO:0000256" key="8">
    <source>
        <dbReference type="ARBA" id="ARBA00030520"/>
    </source>
</evidence>
<evidence type="ECO:0000256" key="9">
    <source>
        <dbReference type="ARBA" id="ARBA00047469"/>
    </source>
</evidence>
<dbReference type="GO" id="GO:0002161">
    <property type="term" value="F:aminoacyl-tRNA deacylase activity"/>
    <property type="evidence" value="ECO:0007669"/>
    <property type="project" value="InterPro"/>
</dbReference>
<dbReference type="GO" id="GO:0004823">
    <property type="term" value="F:leucine-tRNA ligase activity"/>
    <property type="evidence" value="ECO:0007669"/>
    <property type="project" value="UniProtKB-EC"/>
</dbReference>
<name>A0A2I0WCH6_9ASPA</name>
<dbReference type="FunFam" id="3.90.740.10:FF:000049">
    <property type="entry name" value="Os01g0120300 protein"/>
    <property type="match status" value="1"/>
</dbReference>
<dbReference type="GO" id="GO:0009791">
    <property type="term" value="P:post-embryonic development"/>
    <property type="evidence" value="ECO:0007669"/>
    <property type="project" value="UniProtKB-ARBA"/>
</dbReference>
<dbReference type="Gene3D" id="3.40.50.620">
    <property type="entry name" value="HUPs"/>
    <property type="match status" value="2"/>
</dbReference>
<dbReference type="Proteomes" id="UP000233837">
    <property type="component" value="Unassembled WGS sequence"/>
</dbReference>
<dbReference type="Gene3D" id="1.10.730.10">
    <property type="entry name" value="Isoleucyl-tRNA Synthetase, Domain 1"/>
    <property type="match status" value="2"/>
</dbReference>
<reference evidence="16 17" key="1">
    <citation type="journal article" date="2016" name="Sci. Rep.">
        <title>The Dendrobium catenatum Lindl. genome sequence provides insights into polysaccharide synthase, floral development and adaptive evolution.</title>
        <authorList>
            <person name="Zhang G.Q."/>
            <person name="Xu Q."/>
            <person name="Bian C."/>
            <person name="Tsai W.C."/>
            <person name="Yeh C.M."/>
            <person name="Liu K.W."/>
            <person name="Yoshida K."/>
            <person name="Zhang L.S."/>
            <person name="Chang S.B."/>
            <person name="Chen F."/>
            <person name="Shi Y."/>
            <person name="Su Y.Y."/>
            <person name="Zhang Y.Q."/>
            <person name="Chen L.J."/>
            <person name="Yin Y."/>
            <person name="Lin M."/>
            <person name="Huang H."/>
            <person name="Deng H."/>
            <person name="Wang Z.W."/>
            <person name="Zhu S.L."/>
            <person name="Zhao X."/>
            <person name="Deng C."/>
            <person name="Niu S.C."/>
            <person name="Huang J."/>
            <person name="Wang M."/>
            <person name="Liu G.H."/>
            <person name="Yang H.J."/>
            <person name="Xiao X.J."/>
            <person name="Hsiao Y.Y."/>
            <person name="Wu W.L."/>
            <person name="Chen Y.Y."/>
            <person name="Mitsuda N."/>
            <person name="Ohme-Takagi M."/>
            <person name="Luo Y.B."/>
            <person name="Van de Peer Y."/>
            <person name="Liu Z.J."/>
        </authorList>
    </citation>
    <scope>NUCLEOTIDE SEQUENCE [LARGE SCALE GENOMIC DNA]</scope>
    <source>
        <tissue evidence="16">The whole plant</tissue>
    </source>
</reference>
<dbReference type="Pfam" id="PF00133">
    <property type="entry name" value="tRNA-synt_1"/>
    <property type="match status" value="1"/>
</dbReference>
<keyword evidence="7 10" id="KW-0030">Aminoacyl-tRNA synthetase</keyword>
<evidence type="ECO:0000256" key="3">
    <source>
        <dbReference type="ARBA" id="ARBA00022598"/>
    </source>
</evidence>
<dbReference type="CDD" id="cd00812">
    <property type="entry name" value="LeuRS_core"/>
    <property type="match status" value="1"/>
</dbReference>
<dbReference type="InterPro" id="IPR014729">
    <property type="entry name" value="Rossmann-like_a/b/a_fold"/>
</dbReference>
<dbReference type="InterPro" id="IPR009008">
    <property type="entry name" value="Val/Leu/Ile-tRNA-synth_edit"/>
</dbReference>
<keyword evidence="17" id="KW-1185">Reference proteome</keyword>
<evidence type="ECO:0000256" key="2">
    <source>
        <dbReference type="ARBA" id="ARBA00013164"/>
    </source>
</evidence>
<reference evidence="16 17" key="2">
    <citation type="journal article" date="2017" name="Nature">
        <title>The Apostasia genome and the evolution of orchids.</title>
        <authorList>
            <person name="Zhang G.Q."/>
            <person name="Liu K.W."/>
            <person name="Li Z."/>
            <person name="Lohaus R."/>
            <person name="Hsiao Y.Y."/>
            <person name="Niu S.C."/>
            <person name="Wang J.Y."/>
            <person name="Lin Y.C."/>
            <person name="Xu Q."/>
            <person name="Chen L.J."/>
            <person name="Yoshida K."/>
            <person name="Fujiwara S."/>
            <person name="Wang Z.W."/>
            <person name="Zhang Y.Q."/>
            <person name="Mitsuda N."/>
            <person name="Wang M."/>
            <person name="Liu G.H."/>
            <person name="Pecoraro L."/>
            <person name="Huang H.X."/>
            <person name="Xiao X.J."/>
            <person name="Lin M."/>
            <person name="Wu X.Y."/>
            <person name="Wu W.L."/>
            <person name="Chen Y.Y."/>
            <person name="Chang S.B."/>
            <person name="Sakamoto S."/>
            <person name="Ohme-Takagi M."/>
            <person name="Yagi M."/>
            <person name="Zeng S.J."/>
            <person name="Shen C.Y."/>
            <person name="Yeh C.M."/>
            <person name="Luo Y.B."/>
            <person name="Tsai W.C."/>
            <person name="Van de Peer Y."/>
            <person name="Liu Z.J."/>
        </authorList>
    </citation>
    <scope>NUCLEOTIDE SEQUENCE [LARGE SCALE GENOMIC DNA]</scope>
    <source>
        <tissue evidence="16">The whole plant</tissue>
    </source>
</reference>
<dbReference type="FunFam" id="3.40.50.620:FF:000056">
    <property type="entry name" value="Leucine--tRNA ligase"/>
    <property type="match status" value="1"/>
</dbReference>
<dbReference type="EC" id="6.1.1.4" evidence="2"/>
<evidence type="ECO:0000256" key="4">
    <source>
        <dbReference type="ARBA" id="ARBA00022741"/>
    </source>
</evidence>
<dbReference type="FunFam" id="1.10.730.10:FF:000011">
    <property type="entry name" value="Leucine--tRNA ligase chloroplastic/mitochondrial"/>
    <property type="match status" value="1"/>
</dbReference>
<dbReference type="Pfam" id="PF13603">
    <property type="entry name" value="tRNA-synt_1_2"/>
    <property type="match status" value="1"/>
</dbReference>
<dbReference type="Pfam" id="PF08264">
    <property type="entry name" value="Anticodon_1"/>
    <property type="match status" value="1"/>
</dbReference>
<dbReference type="CDD" id="cd07958">
    <property type="entry name" value="Anticodon_Ia_Leu_BEm"/>
    <property type="match status" value="1"/>
</dbReference>
<dbReference type="FunFam" id="1.10.730.10:FF:000012">
    <property type="entry name" value="Leucine--tRNA ligase"/>
    <property type="match status" value="1"/>
</dbReference>
<dbReference type="GO" id="GO:0048608">
    <property type="term" value="P:reproductive structure development"/>
    <property type="evidence" value="ECO:0007669"/>
    <property type="project" value="UniProtKB-ARBA"/>
</dbReference>
<evidence type="ECO:0000256" key="5">
    <source>
        <dbReference type="ARBA" id="ARBA00022840"/>
    </source>
</evidence>
<comment type="similarity">
    <text evidence="1 10">Belongs to the class-I aminoacyl-tRNA synthetase family.</text>
</comment>
<feature type="region of interest" description="Disordered" evidence="11">
    <location>
        <begin position="53"/>
        <end position="72"/>
    </location>
</feature>
<evidence type="ECO:0000259" key="13">
    <source>
        <dbReference type="Pfam" id="PF08264"/>
    </source>
</evidence>
<dbReference type="SUPFAM" id="SSF52374">
    <property type="entry name" value="Nucleotidylyl transferase"/>
    <property type="match status" value="1"/>
</dbReference>
<dbReference type="InterPro" id="IPR025709">
    <property type="entry name" value="Leu_tRNA-synth_edit"/>
</dbReference>
<evidence type="ECO:0000259" key="15">
    <source>
        <dbReference type="Pfam" id="PF13603"/>
    </source>
</evidence>
<dbReference type="SUPFAM" id="SSF47323">
    <property type="entry name" value="Anticodon-binding domain of a subclass of class I aminoacyl-tRNA synthetases"/>
    <property type="match status" value="1"/>
</dbReference>
<gene>
    <name evidence="16" type="primary">VALRS</name>
    <name evidence="16" type="ORF">MA16_Dca011047</name>
</gene>
<dbReference type="PANTHER" id="PTHR43740:SF2">
    <property type="entry name" value="LEUCINE--TRNA LIGASE, MITOCHONDRIAL"/>
    <property type="match status" value="1"/>
</dbReference>
<comment type="catalytic activity">
    <reaction evidence="9">
        <text>tRNA(Leu) + L-leucine + ATP = L-leucyl-tRNA(Leu) + AMP + diphosphate</text>
        <dbReference type="Rhea" id="RHEA:11688"/>
        <dbReference type="Rhea" id="RHEA-COMP:9613"/>
        <dbReference type="Rhea" id="RHEA-COMP:9622"/>
        <dbReference type="ChEBI" id="CHEBI:30616"/>
        <dbReference type="ChEBI" id="CHEBI:33019"/>
        <dbReference type="ChEBI" id="CHEBI:57427"/>
        <dbReference type="ChEBI" id="CHEBI:78442"/>
        <dbReference type="ChEBI" id="CHEBI:78494"/>
        <dbReference type="ChEBI" id="CHEBI:456215"/>
        <dbReference type="EC" id="6.1.1.4"/>
    </reaction>
</comment>
<feature type="domain" description="Methionyl/Leucyl tRNA synthetase" evidence="14">
    <location>
        <begin position="113"/>
        <end position="244"/>
    </location>
</feature>
<dbReference type="InterPro" id="IPR002302">
    <property type="entry name" value="Leu-tRNA-ligase"/>
</dbReference>
<evidence type="ECO:0000259" key="12">
    <source>
        <dbReference type="Pfam" id="PF00133"/>
    </source>
</evidence>
<keyword evidence="3 10" id="KW-0436">Ligase</keyword>
<protein>
    <recommendedName>
        <fullName evidence="2">leucine--tRNA ligase</fullName>
        <ecNumber evidence="2">6.1.1.4</ecNumber>
    </recommendedName>
    <alternativeName>
        <fullName evidence="8">Leucyl-tRNA synthetase</fullName>
    </alternativeName>
</protein>
<dbReference type="EMBL" id="KZ502753">
    <property type="protein sequence ID" value="PKU73357.1"/>
    <property type="molecule type" value="Genomic_DNA"/>
</dbReference>
<keyword evidence="4 10" id="KW-0547">Nucleotide-binding</keyword>
<keyword evidence="6 10" id="KW-0648">Protein biosynthesis</keyword>
<evidence type="ECO:0000256" key="10">
    <source>
        <dbReference type="RuleBase" id="RU363035"/>
    </source>
</evidence>
<keyword evidence="5 10" id="KW-0067">ATP-binding</keyword>
<dbReference type="PANTHER" id="PTHR43740">
    <property type="entry name" value="LEUCYL-TRNA SYNTHETASE"/>
    <property type="match status" value="1"/>
</dbReference>
<proteinExistence type="inferred from homology"/>
<dbReference type="GO" id="GO:0006429">
    <property type="term" value="P:leucyl-tRNA aminoacylation"/>
    <property type="evidence" value="ECO:0007669"/>
    <property type="project" value="InterPro"/>
</dbReference>
<feature type="domain" description="Aminoacyl-tRNA synthetase class Ia" evidence="12">
    <location>
        <begin position="718"/>
        <end position="747"/>
    </location>
</feature>
<organism evidence="16 17">
    <name type="scientific">Dendrobium catenatum</name>
    <dbReference type="NCBI Taxonomy" id="906689"/>
    <lineage>
        <taxon>Eukaryota</taxon>
        <taxon>Viridiplantae</taxon>
        <taxon>Streptophyta</taxon>
        <taxon>Embryophyta</taxon>
        <taxon>Tracheophyta</taxon>
        <taxon>Spermatophyta</taxon>
        <taxon>Magnoliopsida</taxon>
        <taxon>Liliopsida</taxon>
        <taxon>Asparagales</taxon>
        <taxon>Orchidaceae</taxon>
        <taxon>Epidendroideae</taxon>
        <taxon>Malaxideae</taxon>
        <taxon>Dendrobiinae</taxon>
        <taxon>Dendrobium</taxon>
    </lineage>
</organism>
<feature type="compositionally biased region" description="Polar residues" evidence="11">
    <location>
        <begin position="60"/>
        <end position="70"/>
    </location>
</feature>
<dbReference type="InterPro" id="IPR015413">
    <property type="entry name" value="Methionyl/Leucyl_tRNA_Synth"/>
</dbReference>
<accession>A0A2I0WCH6</accession>
<dbReference type="PROSITE" id="PS00178">
    <property type="entry name" value="AA_TRNA_LIGASE_I"/>
    <property type="match status" value="1"/>
</dbReference>
<dbReference type="Pfam" id="PF09334">
    <property type="entry name" value="tRNA-synt_1g"/>
    <property type="match status" value="1"/>
</dbReference>
<dbReference type="GO" id="GO:0005524">
    <property type="term" value="F:ATP binding"/>
    <property type="evidence" value="ECO:0007669"/>
    <property type="project" value="UniProtKB-KW"/>
</dbReference>
<dbReference type="InterPro" id="IPR002300">
    <property type="entry name" value="aa-tRNA-synth_Ia"/>
</dbReference>
<evidence type="ECO:0000259" key="14">
    <source>
        <dbReference type="Pfam" id="PF09334"/>
    </source>
</evidence>
<sequence>MHQHCKRPAGLAMEVQLLHSTISPSRPLYFVATRLTPRRPVFVRCCLSSADNGGRGGENSGTYGTPQAAQQRKAYPFDEIEPRWQLYWEENRTFRTPDEVDMSKPKCYILDMFPYPSGAGLHVGHPLGYTATDILSRYKRMKGFNVLHPMGWDAFGLPAEQYAIETGTHPKVTTMHNIRRFRSQLKSLGFSYDWDREISTTEPKYYKWTQWIFLQLLKKGLAYQAEVPVNWCPALGTVLANEEVINGVSERGSHPVIRKPMRQWMLKITAYADRLLEDLEELEWPESIKEMQRNWIGRSEGAEVEFGILDSDGSELGVKLSVYTTRPDTIFGVTYLVAAPEHSLLYSIISKEQLKHVEKYSELAARKSELERTELQKKKTGVFSGSYAKNPATGALIPIWIADYVLGSYGTGAIMAVPAHDFRDHEFALKYQIPIIKVVKPFEASHVLDEPYTGDGFAINSSNQLINLDINGLSCKEAASKVINWLESSSHGKKKVNYKLRDWLFARQRYWGEPFPIIFLDDTGEIVPLPENELPVTLPELDDFTPTGTGEPPLTRATSWVKTIDPISHRPARRETNTMPQWAGSCWYYLRFMDPNNSTALVEKSKERYWGPVDIYVGGAEHSVLHLLYARFWHKVLYDIGVVSTKEPFHCLINQGLILGQIEYTAYKDKDGKFVSADSDCNPSDHIQENISAEKVAKVGDFHVLKDNPNIRLIARAYKMSKSRGNVINPDDVISEYGADSLRLYEMFMGPLRDSKSWSTGGIEGVHRFLARTWRLIVGSPLPTGLYKDGTVVTNDEPTVDQFQSLHRCIAKVSEEIQGTRFNTGISAMMEFINAAYKWDRYPKSVIEPFVLLLSPYAPHMAEELWSRLGHSKSLAYEHFPVARTEYLSDSKIVLPVQINGKTRATIMVDETCSEDEAFRLASSDEKLSKFLLGKTIKKRIYVPRRILNVILETQKARS</sequence>
<dbReference type="STRING" id="906689.A0A2I0WCH6"/>
<dbReference type="SUPFAM" id="SSF50677">
    <property type="entry name" value="ValRS/IleRS/LeuRS editing domain"/>
    <property type="match status" value="1"/>
</dbReference>
<dbReference type="HAMAP" id="MF_00049_B">
    <property type="entry name" value="Leu_tRNA_synth_B"/>
    <property type="match status" value="1"/>
</dbReference>
<dbReference type="NCBIfam" id="TIGR00396">
    <property type="entry name" value="leuS_bact"/>
    <property type="match status" value="1"/>
</dbReference>
<dbReference type="AlphaFoldDB" id="A0A2I0WCH6"/>
<dbReference type="InterPro" id="IPR013155">
    <property type="entry name" value="M/V/L/I-tRNA-synth_anticd-bd"/>
</dbReference>
<feature type="domain" description="Methionyl/Valyl/Leucyl/Isoleucyl-tRNA synthetase anticodon-binding" evidence="13">
    <location>
        <begin position="805"/>
        <end position="909"/>
    </location>
</feature>
<feature type="domain" description="Leucyl-tRNA synthetase editing" evidence="15">
    <location>
        <begin position="293"/>
        <end position="487"/>
    </location>
</feature>
<evidence type="ECO:0000313" key="16">
    <source>
        <dbReference type="EMBL" id="PKU73357.1"/>
    </source>
</evidence>